<evidence type="ECO:0000259" key="5">
    <source>
        <dbReference type="PROSITE" id="PS50853"/>
    </source>
</evidence>
<dbReference type="NCBIfam" id="TIGR04183">
    <property type="entry name" value="Por_Secre_tail"/>
    <property type="match status" value="1"/>
</dbReference>
<dbReference type="PANTHER" id="PTHR33607:SF2">
    <property type="entry name" value="ENDONUCLEASE-1"/>
    <property type="match status" value="1"/>
</dbReference>
<evidence type="ECO:0000256" key="2">
    <source>
        <dbReference type="ARBA" id="ARBA00022722"/>
    </source>
</evidence>
<keyword evidence="6" id="KW-0255">Endonuclease</keyword>
<dbReference type="CDD" id="cd00063">
    <property type="entry name" value="FN3"/>
    <property type="match status" value="1"/>
</dbReference>
<dbReference type="InterPro" id="IPR036116">
    <property type="entry name" value="FN3_sf"/>
</dbReference>
<dbReference type="EMBL" id="CP134537">
    <property type="protein sequence ID" value="WNH08447.1"/>
    <property type="molecule type" value="Genomic_DNA"/>
</dbReference>
<evidence type="ECO:0000256" key="3">
    <source>
        <dbReference type="ARBA" id="ARBA00022729"/>
    </source>
</evidence>
<dbReference type="PROSITE" id="PS50853">
    <property type="entry name" value="FN3"/>
    <property type="match status" value="1"/>
</dbReference>
<dbReference type="InterPro" id="IPR013783">
    <property type="entry name" value="Ig-like_fold"/>
</dbReference>
<evidence type="ECO:0000256" key="4">
    <source>
        <dbReference type="ARBA" id="ARBA00022801"/>
    </source>
</evidence>
<dbReference type="Gene3D" id="2.60.40.10">
    <property type="entry name" value="Immunoglobulins"/>
    <property type="match status" value="1"/>
</dbReference>
<dbReference type="InterPro" id="IPR044925">
    <property type="entry name" value="His-Me_finger_sf"/>
</dbReference>
<dbReference type="SMART" id="SM00060">
    <property type="entry name" value="FN3"/>
    <property type="match status" value="1"/>
</dbReference>
<dbReference type="SUPFAM" id="SSF49265">
    <property type="entry name" value="Fibronectin type III"/>
    <property type="match status" value="1"/>
</dbReference>
<dbReference type="GO" id="GO:0004519">
    <property type="term" value="F:endonuclease activity"/>
    <property type="evidence" value="ECO:0007669"/>
    <property type="project" value="UniProtKB-KW"/>
</dbReference>
<dbReference type="InterPro" id="IPR003961">
    <property type="entry name" value="FN3_dom"/>
</dbReference>
<dbReference type="Proteomes" id="UP001302806">
    <property type="component" value="Chromosome"/>
</dbReference>
<comment type="similarity">
    <text evidence="1">Belongs to the EndA/NucM nuclease family.</text>
</comment>
<dbReference type="RefSeq" id="WP_415865112.1">
    <property type="nucleotide sequence ID" value="NZ_CP134537.1"/>
</dbReference>
<proteinExistence type="inferred from homology"/>
<dbReference type="InterPro" id="IPR007346">
    <property type="entry name" value="Endonuclease-I"/>
</dbReference>
<organism evidence="6 7">
    <name type="scientific">Thalassobellus suaedae</name>
    <dbReference type="NCBI Taxonomy" id="3074124"/>
    <lineage>
        <taxon>Bacteria</taxon>
        <taxon>Pseudomonadati</taxon>
        <taxon>Bacteroidota</taxon>
        <taxon>Flavobacteriia</taxon>
        <taxon>Flavobacteriales</taxon>
        <taxon>Flavobacteriaceae</taxon>
        <taxon>Thalassobellus</taxon>
    </lineage>
</organism>
<sequence length="633" mass="70303">MKNLFIYTLTFLCAISSFGQIQSYYNGLDLTNTGEDLFLELSTRLKSTHISIPYTSTATDTWDVLKQAEEDPNNPSNVLLIYGFDDTDGDYKTDRTRAKTETDTGGGDPGKWNREHIFAKSIANPVLLTDDPGPGTDVHNLRPADSEWNSLRSNRKFTDGSGDSKIIAGNGGWYPGDEWKGDVARAIMYMYLRYNGDGSKTSETQCFPKAIGYGNVLSADPNMIDLFLKWNAEDPVSDFEDQHNPVAEGIQGNRNPFIDNPYLATLIWGGLIAEDRWDLNDNSDTEAPSLPENLIATTIKDDEIEISWDASTDNVNVIDYLIYLDGVYLQSTSTTSTLIENLFSNTTYQITIKARDNSSNLSAASEILNVTTLQGPIVLFLEDFENCGDLNFFTYSESSTKDWICSPQYGENNSGSIGINGYQQVTLSKDWLITSNSIDFDTSSGEKLSFYTDAAYGSSTLELVYSSDYDKTDGPENFTWTAVPNVTIPLHSDGSGTEEVYTFTDIDISEITGSVYFAFKYYSNNEPTRWTVDSFEIIAGNSLAIDDFNTENSIVKAYPNPNDGSFSITVPLVEKEVVVELYSIQSQLISRKSYIVNDGIVKMNIQEKPAGLYIVKVHLESKLNDIALKVVKG</sequence>
<dbReference type="InterPro" id="IPR026444">
    <property type="entry name" value="Secre_tail"/>
</dbReference>
<dbReference type="PANTHER" id="PTHR33607">
    <property type="entry name" value="ENDONUCLEASE-1"/>
    <property type="match status" value="1"/>
</dbReference>
<dbReference type="Pfam" id="PF00041">
    <property type="entry name" value="fn3"/>
    <property type="match status" value="1"/>
</dbReference>
<evidence type="ECO:0000313" key="6">
    <source>
        <dbReference type="EMBL" id="WNH08447.1"/>
    </source>
</evidence>
<keyword evidence="2" id="KW-0540">Nuclease</keyword>
<name>A0ABY9XRD0_9FLAO</name>
<evidence type="ECO:0000256" key="1">
    <source>
        <dbReference type="ARBA" id="ARBA00006429"/>
    </source>
</evidence>
<accession>A0ABY9XRD0</accession>
<dbReference type="Pfam" id="PF04231">
    <property type="entry name" value="Endonuclease_1"/>
    <property type="match status" value="1"/>
</dbReference>
<gene>
    <name evidence="6" type="ORF">RHP51_15140</name>
</gene>
<dbReference type="SUPFAM" id="SSF54060">
    <property type="entry name" value="His-Me finger endonucleases"/>
    <property type="match status" value="1"/>
</dbReference>
<evidence type="ECO:0000313" key="7">
    <source>
        <dbReference type="Proteomes" id="UP001302806"/>
    </source>
</evidence>
<reference evidence="6 7" key="1">
    <citation type="submission" date="2023-09" db="EMBL/GenBank/DDBJ databases">
        <title>Thalassobella suaedae gen. nov., sp. nov., a marine bacterium of the family Flavobacteriaceae isolated from a halophyte Suaeda japonica.</title>
        <authorList>
            <person name="Lee S.Y."/>
            <person name="Hwang C.Y."/>
        </authorList>
    </citation>
    <scope>NUCLEOTIDE SEQUENCE [LARGE SCALE GENOMIC DNA]</scope>
    <source>
        <strain evidence="6 7">HL-DH14</strain>
    </source>
</reference>
<keyword evidence="3" id="KW-0732">Signal</keyword>
<keyword evidence="4" id="KW-0378">Hydrolase</keyword>
<feature type="domain" description="Fibronectin type-III" evidence="5">
    <location>
        <begin position="290"/>
        <end position="375"/>
    </location>
</feature>
<dbReference type="Pfam" id="PF18962">
    <property type="entry name" value="Por_Secre_tail"/>
    <property type="match status" value="1"/>
</dbReference>
<protein>
    <submittedName>
        <fullName evidence="6">Endonuclease</fullName>
    </submittedName>
</protein>
<dbReference type="Gene3D" id="2.60.120.200">
    <property type="match status" value="1"/>
</dbReference>